<dbReference type="AlphaFoldDB" id="A0A1J5QE82"/>
<proteinExistence type="predicted"/>
<organism evidence="1">
    <name type="scientific">mine drainage metagenome</name>
    <dbReference type="NCBI Taxonomy" id="410659"/>
    <lineage>
        <taxon>unclassified sequences</taxon>
        <taxon>metagenomes</taxon>
        <taxon>ecological metagenomes</taxon>
    </lineage>
</organism>
<reference evidence="1" key="1">
    <citation type="submission" date="2016-10" db="EMBL/GenBank/DDBJ databases">
        <title>Sequence of Gallionella enrichment culture.</title>
        <authorList>
            <person name="Poehlein A."/>
            <person name="Muehling M."/>
            <person name="Daniel R."/>
        </authorList>
    </citation>
    <scope>NUCLEOTIDE SEQUENCE</scope>
</reference>
<evidence type="ECO:0000313" key="1">
    <source>
        <dbReference type="EMBL" id="OIQ75819.1"/>
    </source>
</evidence>
<gene>
    <name evidence="1" type="ORF">GALL_425120</name>
</gene>
<sequence>MVLLHQHQRGAGARPVAAGERRGVAGAVEFAAFEQQAGDRGDQQIGLIAVREHFEQFADLLQLARRVAPLGQHVDQTGRLKPQRGLLGLGAQGAAVVDEGRAANDRLQALPQHAEEGRVVGVGHCHHAHPRHLQGLLHRRVGGGAFAVDPVLGQRMQRGDGGGQQAGQQRCGHRGLLGVRRGGVQRRRFLCTIHSIIDREFDHVQTPQF</sequence>
<comment type="caution">
    <text evidence="1">The sequence shown here is derived from an EMBL/GenBank/DDBJ whole genome shotgun (WGS) entry which is preliminary data.</text>
</comment>
<protein>
    <submittedName>
        <fullName evidence="1">Uncharacterized protein</fullName>
    </submittedName>
</protein>
<dbReference type="EMBL" id="MLJW01002047">
    <property type="protein sequence ID" value="OIQ75819.1"/>
    <property type="molecule type" value="Genomic_DNA"/>
</dbReference>
<name>A0A1J5QE82_9ZZZZ</name>
<accession>A0A1J5QE82</accession>